<name>A0ABT0DPQ0_9HYPH</name>
<protein>
    <submittedName>
        <fullName evidence="2">DUF3280 domain-containing protein</fullName>
    </submittedName>
</protein>
<dbReference type="RefSeq" id="WP_247201770.1">
    <property type="nucleotide sequence ID" value="NZ_JALKCG010000006.1"/>
</dbReference>
<feature type="signal peptide" evidence="1">
    <location>
        <begin position="1"/>
        <end position="30"/>
    </location>
</feature>
<gene>
    <name evidence="2" type="ORF">MWN33_14600</name>
</gene>
<evidence type="ECO:0000313" key="2">
    <source>
        <dbReference type="EMBL" id="MCK0209263.1"/>
    </source>
</evidence>
<keyword evidence="3" id="KW-1185">Reference proteome</keyword>
<comment type="caution">
    <text evidence="2">The sequence shown here is derived from an EMBL/GenBank/DDBJ whole genome shotgun (WGS) entry which is preliminary data.</text>
</comment>
<dbReference type="Proteomes" id="UP001202867">
    <property type="component" value="Unassembled WGS sequence"/>
</dbReference>
<reference evidence="3" key="2">
    <citation type="submission" date="2023-07" db="EMBL/GenBank/DDBJ databases">
        <title>Ancylobacter moscoviensis sp. nov., facultatively methylotrophic bacteria from activated sludge and the reclassification of Starkeya novella (Starkey 1934) Kelly et al. 2000 as Ancylobacter novellus comb. nov., Starkeya koreensis Im et al. 2006 as Ancylobacter koreensis comb.nov., Angulomicrobium tetraedrale Vasil'eva et al. 1986 as Ancylobacter tetraedralis comb. nov., Angulomicrobium amanitiforme Fritz et al. 2004 as Ancylobacter amanitiformis comb. nov. and Methylorhabdus multivorans Doronina et al. 1996 as Ancylobacter multivorans comb. nov. and emended description of the genus Ancylobacter.</title>
        <authorList>
            <person name="Doronina N."/>
            <person name="Chemodurova A."/>
            <person name="Grouzdev D."/>
            <person name="Koziaeva V."/>
            <person name="Shi W."/>
            <person name="Wu L."/>
            <person name="Kaparullina E."/>
        </authorList>
    </citation>
    <scope>NUCLEOTIDE SEQUENCE [LARGE SCALE GENOMIC DNA]</scope>
    <source>
        <strain evidence="3">Jip08</strain>
    </source>
</reference>
<feature type="chain" id="PRO_5046939175" evidence="1">
    <location>
        <begin position="31"/>
        <end position="174"/>
    </location>
</feature>
<evidence type="ECO:0000313" key="3">
    <source>
        <dbReference type="Proteomes" id="UP001202867"/>
    </source>
</evidence>
<organism evidence="2 3">
    <name type="scientific">Ancylobacter koreensis</name>
    <dbReference type="NCBI Taxonomy" id="266121"/>
    <lineage>
        <taxon>Bacteria</taxon>
        <taxon>Pseudomonadati</taxon>
        <taxon>Pseudomonadota</taxon>
        <taxon>Alphaproteobacteria</taxon>
        <taxon>Hyphomicrobiales</taxon>
        <taxon>Xanthobacteraceae</taxon>
        <taxon>Ancylobacter</taxon>
    </lineage>
</organism>
<dbReference type="InterPro" id="IPR021698">
    <property type="entry name" value="DUF3280"/>
</dbReference>
<proteinExistence type="predicted"/>
<keyword evidence="1" id="KW-0732">Signal</keyword>
<accession>A0ABT0DPQ0</accession>
<dbReference type="EMBL" id="JALKCG010000006">
    <property type="protein sequence ID" value="MCK0209263.1"/>
    <property type="molecule type" value="Genomic_DNA"/>
</dbReference>
<evidence type="ECO:0000256" key="1">
    <source>
        <dbReference type="SAM" id="SignalP"/>
    </source>
</evidence>
<dbReference type="Pfam" id="PF11684">
    <property type="entry name" value="DUF3280"/>
    <property type="match status" value="1"/>
</dbReference>
<sequence>MSLDAMSGLRLAPWLGGAALCLCAALPASATEAQGAVQVAIADIGFTDSSGEARDQGAEHETRRLALTRELRSGIEGEDLGSLALTCAGACRLDAEGVDELRRRAGAAGAAYVLVGSVHKMSTLVMSMRVAVLEAGSGKLVMERLLSFRGDNDEGWRHAGAYVTREVAAALPPR</sequence>
<reference evidence="2 3" key="1">
    <citation type="submission" date="2022-04" db="EMBL/GenBank/DDBJ databases">
        <authorList>
            <person name="Grouzdev D.S."/>
            <person name="Pantiukh K.S."/>
            <person name="Krutkina M.S."/>
        </authorList>
    </citation>
    <scope>NUCLEOTIDE SEQUENCE [LARGE SCALE GENOMIC DNA]</scope>
    <source>
        <strain evidence="2 3">Jip08</strain>
    </source>
</reference>